<keyword evidence="1" id="KW-0805">Transcription regulation</keyword>
<feature type="DNA-binding region" description="H-T-H motif" evidence="4">
    <location>
        <begin position="36"/>
        <end position="55"/>
    </location>
</feature>
<dbReference type="InterPro" id="IPR023772">
    <property type="entry name" value="DNA-bd_HTH_TetR-type_CS"/>
</dbReference>
<reference evidence="6 7" key="1">
    <citation type="journal article" date="2010" name="Stand. Genomic Sci.">
        <title>Complete genome sequence of Conexibacter woesei type strain (ID131577).</title>
        <authorList>
            <person name="Pukall R."/>
            <person name="Lapidus A."/>
            <person name="Glavina Del Rio T."/>
            <person name="Copeland A."/>
            <person name="Tice H."/>
            <person name="Cheng J.-F."/>
            <person name="Lucas S."/>
            <person name="Chen F."/>
            <person name="Nolan M."/>
            <person name="Bruce D."/>
            <person name="Goodwin L."/>
            <person name="Pitluck S."/>
            <person name="Mavromatis K."/>
            <person name="Ivanova N."/>
            <person name="Ovchinnikova G."/>
            <person name="Pati A."/>
            <person name="Chen A."/>
            <person name="Palaniappan K."/>
            <person name="Land M."/>
            <person name="Hauser L."/>
            <person name="Chang Y.-J."/>
            <person name="Jeffries C.D."/>
            <person name="Chain P."/>
            <person name="Meincke L."/>
            <person name="Sims D."/>
            <person name="Brettin T."/>
            <person name="Detter J.C."/>
            <person name="Rohde M."/>
            <person name="Goeker M."/>
            <person name="Bristow J."/>
            <person name="Eisen J.A."/>
            <person name="Markowitz V."/>
            <person name="Kyrpides N.C."/>
            <person name="Klenk H.-P."/>
            <person name="Hugenholtz P."/>
        </authorList>
    </citation>
    <scope>NUCLEOTIDE SEQUENCE [LARGE SCALE GENOMIC DNA]</scope>
    <source>
        <strain evidence="7">DSM 14684 / CIP 108061 / JCM 11494 / NBRC 100937 / ID131577</strain>
    </source>
</reference>
<dbReference type="HOGENOM" id="CLU_069356_29_0_11"/>
<name>D3FBD4_CONWI</name>
<dbReference type="GO" id="GO:0000976">
    <property type="term" value="F:transcription cis-regulatory region binding"/>
    <property type="evidence" value="ECO:0007669"/>
    <property type="project" value="TreeGrafter"/>
</dbReference>
<dbReference type="PROSITE" id="PS50977">
    <property type="entry name" value="HTH_TETR_2"/>
    <property type="match status" value="1"/>
</dbReference>
<protein>
    <submittedName>
        <fullName evidence="6">Transcriptional regulator, TetR family</fullName>
    </submittedName>
</protein>
<dbReference type="KEGG" id="cwo:Cwoe_0870"/>
<dbReference type="InterPro" id="IPR001647">
    <property type="entry name" value="HTH_TetR"/>
</dbReference>
<dbReference type="OrthoDB" id="5112469at2"/>
<proteinExistence type="predicted"/>
<evidence type="ECO:0000313" key="7">
    <source>
        <dbReference type="Proteomes" id="UP000008229"/>
    </source>
</evidence>
<dbReference type="InterPro" id="IPR041669">
    <property type="entry name" value="TetR_C_15"/>
</dbReference>
<dbReference type="PANTHER" id="PTHR30055:SF234">
    <property type="entry name" value="HTH-TYPE TRANSCRIPTIONAL REGULATOR BETI"/>
    <property type="match status" value="1"/>
</dbReference>
<dbReference type="Proteomes" id="UP000008229">
    <property type="component" value="Chromosome"/>
</dbReference>
<dbReference type="GO" id="GO:0003700">
    <property type="term" value="F:DNA-binding transcription factor activity"/>
    <property type="evidence" value="ECO:0007669"/>
    <property type="project" value="TreeGrafter"/>
</dbReference>
<dbReference type="PANTHER" id="PTHR30055">
    <property type="entry name" value="HTH-TYPE TRANSCRIPTIONAL REGULATOR RUTR"/>
    <property type="match status" value="1"/>
</dbReference>
<evidence type="ECO:0000256" key="4">
    <source>
        <dbReference type="PROSITE-ProRule" id="PRU00335"/>
    </source>
</evidence>
<dbReference type="Pfam" id="PF00440">
    <property type="entry name" value="TetR_N"/>
    <property type="match status" value="1"/>
</dbReference>
<dbReference type="EMBL" id="CP001854">
    <property type="protein sequence ID" value="ADB49303.1"/>
    <property type="molecule type" value="Genomic_DNA"/>
</dbReference>
<evidence type="ECO:0000256" key="1">
    <source>
        <dbReference type="ARBA" id="ARBA00023015"/>
    </source>
</evidence>
<dbReference type="Gene3D" id="1.10.357.10">
    <property type="entry name" value="Tetracycline Repressor, domain 2"/>
    <property type="match status" value="1"/>
</dbReference>
<gene>
    <name evidence="6" type="ordered locus">Cwoe_0870</name>
</gene>
<dbReference type="PROSITE" id="PS01081">
    <property type="entry name" value="HTH_TETR_1"/>
    <property type="match status" value="1"/>
</dbReference>
<evidence type="ECO:0000259" key="5">
    <source>
        <dbReference type="PROSITE" id="PS50977"/>
    </source>
</evidence>
<dbReference type="InterPro" id="IPR009057">
    <property type="entry name" value="Homeodomain-like_sf"/>
</dbReference>
<dbReference type="AlphaFoldDB" id="D3FBD4"/>
<keyword evidence="3" id="KW-0804">Transcription</keyword>
<dbReference type="STRING" id="469383.Cwoe_0870"/>
<dbReference type="SUPFAM" id="SSF46689">
    <property type="entry name" value="Homeodomain-like"/>
    <property type="match status" value="1"/>
</dbReference>
<feature type="domain" description="HTH tetR-type" evidence="5">
    <location>
        <begin position="13"/>
        <end position="73"/>
    </location>
</feature>
<evidence type="ECO:0000256" key="2">
    <source>
        <dbReference type="ARBA" id="ARBA00023125"/>
    </source>
</evidence>
<keyword evidence="7" id="KW-1185">Reference proteome</keyword>
<dbReference type="RefSeq" id="WP_012932356.1">
    <property type="nucleotide sequence ID" value="NC_013739.1"/>
</dbReference>
<evidence type="ECO:0000313" key="6">
    <source>
        <dbReference type="EMBL" id="ADB49303.1"/>
    </source>
</evidence>
<keyword evidence="2 4" id="KW-0238">DNA-binding</keyword>
<sequence length="186" mass="19846">MGAKRTPRTKPGEERRSDLLDAAERVVVERGVDGLTIDDVTAGAGVAKGTFYLHFGSKDALIAALRERCVERVLRRQRDAAADAESGARVERWVLAGLDGYLDDAALVDVLFHAAGPGAVTTPEGAVRQLSRLIAEADPDAPDPRATAIVLYHALHGVADHLLGEPDDGERLRAELVRLCRALAGP</sequence>
<dbReference type="InterPro" id="IPR050109">
    <property type="entry name" value="HTH-type_TetR-like_transc_reg"/>
</dbReference>
<accession>D3FBD4</accession>
<evidence type="ECO:0000256" key="3">
    <source>
        <dbReference type="ARBA" id="ARBA00023163"/>
    </source>
</evidence>
<reference evidence="7" key="2">
    <citation type="submission" date="2010-01" db="EMBL/GenBank/DDBJ databases">
        <title>The complete genome of Conexibacter woesei DSM 14684.</title>
        <authorList>
            <consortium name="US DOE Joint Genome Institute (JGI-PGF)"/>
            <person name="Lucas S."/>
            <person name="Copeland A."/>
            <person name="Lapidus A."/>
            <person name="Glavina del Rio T."/>
            <person name="Dalin E."/>
            <person name="Tice H."/>
            <person name="Bruce D."/>
            <person name="Goodwin L."/>
            <person name="Pitluck S."/>
            <person name="Kyrpides N."/>
            <person name="Mavromatis K."/>
            <person name="Ivanova N."/>
            <person name="Mikhailova N."/>
            <person name="Chertkov O."/>
            <person name="Brettin T."/>
            <person name="Detter J.C."/>
            <person name="Han C."/>
            <person name="Larimer F."/>
            <person name="Land M."/>
            <person name="Hauser L."/>
            <person name="Markowitz V."/>
            <person name="Cheng J.-F."/>
            <person name="Hugenholtz P."/>
            <person name="Woyke T."/>
            <person name="Wu D."/>
            <person name="Pukall R."/>
            <person name="Steenblock K."/>
            <person name="Schneider S."/>
            <person name="Klenk H.-P."/>
            <person name="Eisen J.A."/>
        </authorList>
    </citation>
    <scope>NUCLEOTIDE SEQUENCE [LARGE SCALE GENOMIC DNA]</scope>
    <source>
        <strain evidence="7">DSM 14684 / CIP 108061 / JCM 11494 / NBRC 100937 / ID131577</strain>
    </source>
</reference>
<dbReference type="Pfam" id="PF17918">
    <property type="entry name" value="TetR_C_15"/>
    <property type="match status" value="1"/>
</dbReference>
<dbReference type="PRINTS" id="PR00455">
    <property type="entry name" value="HTHTETR"/>
</dbReference>
<organism evidence="6 7">
    <name type="scientific">Conexibacter woesei (strain DSM 14684 / CCUG 47730 / CIP 108061 / JCM 11494 / NBRC 100937 / ID131577)</name>
    <dbReference type="NCBI Taxonomy" id="469383"/>
    <lineage>
        <taxon>Bacteria</taxon>
        <taxon>Bacillati</taxon>
        <taxon>Actinomycetota</taxon>
        <taxon>Thermoleophilia</taxon>
        <taxon>Solirubrobacterales</taxon>
        <taxon>Conexibacteraceae</taxon>
        <taxon>Conexibacter</taxon>
    </lineage>
</organism>
<dbReference type="eggNOG" id="COG1309">
    <property type="taxonomic scope" value="Bacteria"/>
</dbReference>